<gene>
    <name evidence="1" type="ORF">JVT61DRAFT_7862</name>
</gene>
<dbReference type="AlphaFoldDB" id="A0A8I2YIM4"/>
<evidence type="ECO:0000313" key="2">
    <source>
        <dbReference type="Proteomes" id="UP000683000"/>
    </source>
</evidence>
<protein>
    <submittedName>
        <fullName evidence="1">Uncharacterized protein</fullName>
    </submittedName>
</protein>
<keyword evidence="2" id="KW-1185">Reference proteome</keyword>
<dbReference type="Proteomes" id="UP000683000">
    <property type="component" value="Unassembled WGS sequence"/>
</dbReference>
<evidence type="ECO:0000313" key="1">
    <source>
        <dbReference type="EMBL" id="KAG6372392.1"/>
    </source>
</evidence>
<reference evidence="1" key="1">
    <citation type="submission" date="2021-03" db="EMBL/GenBank/DDBJ databases">
        <title>Evolutionary innovations through gain and loss of genes in the ectomycorrhizal Boletales.</title>
        <authorList>
            <person name="Wu G."/>
            <person name="Miyauchi S."/>
            <person name="Morin E."/>
            <person name="Yang Z.-L."/>
            <person name="Xu J."/>
            <person name="Martin F.M."/>
        </authorList>
    </citation>
    <scope>NUCLEOTIDE SEQUENCE</scope>
    <source>
        <strain evidence="1">BR01</strain>
    </source>
</reference>
<sequence length="132" mass="14763">MTANNTSNNDTTCNYIESSLHSNGIYSFDLDQHQLPCLAHVVNLTITNFMNVVTKIGHVKTTTAIWEFDPAPPQNRVLRDSLDIVVTIRTLWATYLLFQMPSKGMWNGPSTEDPSSQQHSVGHGRWDAGAFI</sequence>
<name>A0A8I2YIM4_9AGAM</name>
<proteinExistence type="predicted"/>
<comment type="caution">
    <text evidence="1">The sequence shown here is derived from an EMBL/GenBank/DDBJ whole genome shotgun (WGS) entry which is preliminary data.</text>
</comment>
<dbReference type="EMBL" id="JAGFBS010000028">
    <property type="protein sequence ID" value="KAG6372392.1"/>
    <property type="molecule type" value="Genomic_DNA"/>
</dbReference>
<accession>A0A8I2YIM4</accession>
<organism evidence="1 2">
    <name type="scientific">Boletus reticuloceps</name>
    <dbReference type="NCBI Taxonomy" id="495285"/>
    <lineage>
        <taxon>Eukaryota</taxon>
        <taxon>Fungi</taxon>
        <taxon>Dikarya</taxon>
        <taxon>Basidiomycota</taxon>
        <taxon>Agaricomycotina</taxon>
        <taxon>Agaricomycetes</taxon>
        <taxon>Agaricomycetidae</taxon>
        <taxon>Boletales</taxon>
        <taxon>Boletineae</taxon>
        <taxon>Boletaceae</taxon>
        <taxon>Boletoideae</taxon>
        <taxon>Boletus</taxon>
    </lineage>
</organism>
<dbReference type="OrthoDB" id="2677621at2759"/>